<dbReference type="GO" id="GO:0005739">
    <property type="term" value="C:mitochondrion"/>
    <property type="evidence" value="ECO:0007669"/>
    <property type="project" value="TreeGrafter"/>
</dbReference>
<keyword evidence="6" id="KW-0444">Lipid biosynthesis</keyword>
<comment type="catalytic activity">
    <reaction evidence="15">
        <text>prostaglandin H2 = (12S)-hydroxy-(5Z,8E,10E)-heptadecatrienoate + malonaldehyde</text>
        <dbReference type="Rhea" id="RHEA:48644"/>
        <dbReference type="ChEBI" id="CHEBI:57405"/>
        <dbReference type="ChEBI" id="CHEBI:90694"/>
        <dbReference type="ChEBI" id="CHEBI:566274"/>
    </reaction>
    <physiologicalReaction direction="left-to-right" evidence="15">
        <dbReference type="Rhea" id="RHEA:48645"/>
    </physiologicalReaction>
</comment>
<evidence type="ECO:0000256" key="3">
    <source>
        <dbReference type="ARBA" id="ARBA00012203"/>
    </source>
</evidence>
<keyword evidence="11" id="KW-0443">Lipid metabolism</keyword>
<comment type="catalytic activity">
    <reaction evidence="16">
        <text>prostaglandin H2 = prostaglandin E2</text>
        <dbReference type="Rhea" id="RHEA:12893"/>
        <dbReference type="ChEBI" id="CHEBI:57405"/>
        <dbReference type="ChEBI" id="CHEBI:606564"/>
        <dbReference type="EC" id="5.3.99.3"/>
    </reaction>
    <physiologicalReaction direction="left-to-right" evidence="16">
        <dbReference type="Rhea" id="RHEA:12894"/>
    </physiologicalReaction>
</comment>
<evidence type="ECO:0000256" key="5">
    <source>
        <dbReference type="ARBA" id="ARBA00022501"/>
    </source>
</evidence>
<dbReference type="PANTHER" id="PTHR12782:SF5">
    <property type="entry name" value="PROSTAGLANDIN E SYNTHASE 2"/>
    <property type="match status" value="1"/>
</dbReference>
<evidence type="ECO:0000256" key="11">
    <source>
        <dbReference type="ARBA" id="ARBA00023098"/>
    </source>
</evidence>
<keyword evidence="9" id="KW-0276">Fatty acid metabolism</keyword>
<evidence type="ECO:0000256" key="18">
    <source>
        <dbReference type="ARBA" id="ARBA00037847"/>
    </source>
</evidence>
<evidence type="ECO:0000313" key="21">
    <source>
        <dbReference type="EMBL" id="CAF0777724.1"/>
    </source>
</evidence>
<evidence type="ECO:0000256" key="13">
    <source>
        <dbReference type="ARBA" id="ARBA00023160"/>
    </source>
</evidence>
<dbReference type="SUPFAM" id="SSF47616">
    <property type="entry name" value="GST C-terminal domain-like"/>
    <property type="match status" value="1"/>
</dbReference>
<dbReference type="EMBL" id="CAJNOH010000027">
    <property type="protein sequence ID" value="CAF0777724.1"/>
    <property type="molecule type" value="Genomic_DNA"/>
</dbReference>
<dbReference type="InterPro" id="IPR034335">
    <property type="entry name" value="PGES2_C"/>
</dbReference>
<evidence type="ECO:0000256" key="7">
    <source>
        <dbReference type="ARBA" id="ARBA00022585"/>
    </source>
</evidence>
<accession>A0A813R2X3</accession>
<evidence type="ECO:0000259" key="20">
    <source>
        <dbReference type="Pfam" id="PF13417"/>
    </source>
</evidence>
<keyword evidence="13" id="KW-0275">Fatty acid biosynthesis</keyword>
<evidence type="ECO:0000256" key="9">
    <source>
        <dbReference type="ARBA" id="ARBA00022832"/>
    </source>
</evidence>
<organism evidence="21 22">
    <name type="scientific">Rotaria sordida</name>
    <dbReference type="NCBI Taxonomy" id="392033"/>
    <lineage>
        <taxon>Eukaryota</taxon>
        <taxon>Metazoa</taxon>
        <taxon>Spiralia</taxon>
        <taxon>Gnathifera</taxon>
        <taxon>Rotifera</taxon>
        <taxon>Eurotatoria</taxon>
        <taxon>Bdelloidea</taxon>
        <taxon>Philodinida</taxon>
        <taxon>Philodinidae</taxon>
        <taxon>Rotaria</taxon>
    </lineage>
</organism>
<dbReference type="SFLD" id="SFLDG01203">
    <property type="entry name" value="Prostaglandin_E_synthase_like1"/>
    <property type="match status" value="1"/>
</dbReference>
<dbReference type="SFLD" id="SFLDG01182">
    <property type="entry name" value="Prostaglandin_E_synthase_like"/>
    <property type="match status" value="1"/>
</dbReference>
<keyword evidence="5" id="KW-0644">Prostaglandin metabolism</keyword>
<dbReference type="PROSITE" id="PS51354">
    <property type="entry name" value="GLUTAREDOXIN_2"/>
    <property type="match status" value="1"/>
</dbReference>
<feature type="domain" description="GST N-terminal" evidence="20">
    <location>
        <begin position="131"/>
        <end position="198"/>
    </location>
</feature>
<comment type="subcellular location">
    <subcellularLocation>
        <location evidence="18">Endomembrane system</location>
        <topology evidence="18">Single-pass membrane protein</topology>
    </subcellularLocation>
</comment>
<keyword evidence="14" id="KW-0413">Isomerase</keyword>
<protein>
    <recommendedName>
        <fullName evidence="4">Prostaglandin E synthase 2</fullName>
        <ecNumber evidence="3">5.3.99.3</ecNumber>
    </recommendedName>
    <alternativeName>
        <fullName evidence="17">Microsomal prostaglandin E synthase 2</fullName>
    </alternativeName>
</protein>
<dbReference type="CDD" id="cd03197">
    <property type="entry name" value="GST_C_mPGES2"/>
    <property type="match status" value="1"/>
</dbReference>
<evidence type="ECO:0000256" key="4">
    <source>
        <dbReference type="ARBA" id="ARBA00019474"/>
    </source>
</evidence>
<comment type="pathway">
    <text evidence="1">Lipid metabolism; prostaglandin biosynthesis.</text>
</comment>
<dbReference type="UniPathway" id="UPA00662"/>
<evidence type="ECO:0000256" key="12">
    <source>
        <dbReference type="ARBA" id="ARBA00023136"/>
    </source>
</evidence>
<evidence type="ECO:0000256" key="16">
    <source>
        <dbReference type="ARBA" id="ARBA00023931"/>
    </source>
</evidence>
<keyword evidence="8 19" id="KW-0812">Transmembrane</keyword>
<evidence type="ECO:0000256" key="1">
    <source>
        <dbReference type="ARBA" id="ARBA00004702"/>
    </source>
</evidence>
<evidence type="ECO:0000256" key="15">
    <source>
        <dbReference type="ARBA" id="ARBA00023930"/>
    </source>
</evidence>
<dbReference type="Gene3D" id="3.40.30.10">
    <property type="entry name" value="Glutaredoxin"/>
    <property type="match status" value="1"/>
</dbReference>
<dbReference type="Pfam" id="PF13417">
    <property type="entry name" value="GST_N_3"/>
    <property type="match status" value="1"/>
</dbReference>
<dbReference type="InterPro" id="IPR011767">
    <property type="entry name" value="GLR_AS"/>
</dbReference>
<keyword evidence="7" id="KW-0643">Prostaglandin biosynthesis</keyword>
<evidence type="ECO:0000256" key="10">
    <source>
        <dbReference type="ARBA" id="ARBA00022989"/>
    </source>
</evidence>
<dbReference type="GO" id="GO:0001516">
    <property type="term" value="P:prostaglandin biosynthetic process"/>
    <property type="evidence" value="ECO:0007669"/>
    <property type="project" value="UniProtKB-UniPathway"/>
</dbReference>
<dbReference type="EC" id="5.3.99.3" evidence="3"/>
<evidence type="ECO:0000256" key="14">
    <source>
        <dbReference type="ARBA" id="ARBA00023235"/>
    </source>
</evidence>
<dbReference type="InterPro" id="IPR040079">
    <property type="entry name" value="Glutathione_S-Trfase"/>
</dbReference>
<dbReference type="PROSITE" id="PS00195">
    <property type="entry name" value="GLUTAREDOXIN_1"/>
    <property type="match status" value="1"/>
</dbReference>
<dbReference type="Gene3D" id="1.20.1050.10">
    <property type="match status" value="1"/>
</dbReference>
<evidence type="ECO:0000256" key="19">
    <source>
        <dbReference type="SAM" id="Phobius"/>
    </source>
</evidence>
<proteinExistence type="inferred from homology"/>
<dbReference type="Proteomes" id="UP000663854">
    <property type="component" value="Unassembled WGS sequence"/>
</dbReference>
<evidence type="ECO:0000256" key="6">
    <source>
        <dbReference type="ARBA" id="ARBA00022516"/>
    </source>
</evidence>
<dbReference type="GO" id="GO:0012505">
    <property type="term" value="C:endomembrane system"/>
    <property type="evidence" value="ECO:0007669"/>
    <property type="project" value="UniProtKB-SubCell"/>
</dbReference>
<evidence type="ECO:0000256" key="2">
    <source>
        <dbReference type="ARBA" id="ARBA00007409"/>
    </source>
</evidence>
<name>A0A813R2X3_9BILA</name>
<evidence type="ECO:0000313" key="22">
    <source>
        <dbReference type="Proteomes" id="UP000663854"/>
    </source>
</evidence>
<reference evidence="21" key="1">
    <citation type="submission" date="2021-02" db="EMBL/GenBank/DDBJ databases">
        <authorList>
            <person name="Nowell W R."/>
        </authorList>
    </citation>
    <scope>NUCLEOTIDE SEQUENCE</scope>
</reference>
<dbReference type="GO" id="GO:0050220">
    <property type="term" value="F:prostaglandin-E synthase activity"/>
    <property type="evidence" value="ECO:0007669"/>
    <property type="project" value="UniProtKB-EC"/>
</dbReference>
<keyword evidence="12 19" id="KW-0472">Membrane</keyword>
<evidence type="ECO:0000256" key="17">
    <source>
        <dbReference type="ARBA" id="ARBA00031041"/>
    </source>
</evidence>
<dbReference type="SUPFAM" id="SSF52833">
    <property type="entry name" value="Thioredoxin-like"/>
    <property type="match status" value="1"/>
</dbReference>
<gene>
    <name evidence="21" type="ORF">PYM288_LOCUS3449</name>
</gene>
<feature type="transmembrane region" description="Helical" evidence="19">
    <location>
        <begin position="60"/>
        <end position="77"/>
    </location>
</feature>
<sequence length="479" mass="55851">MSLLFISARRTFQSSFSSQRFLLHTSRLLSAENATDIHQFKKQDLKGDYPSSPRRRQYRYYFLSIAAGALIGAIYTLRQSQKYEGLMPEYISNSELLERQAMEARPLPPPVTKHVTFDKPPKQNFPFKLTLYQYVTCPYCCKVRAYLNYYRIPYDIVEVNSVMRSETKWSIYKKVPVVVVEDEQIQLNDSSMIISSIESYLRMPTKTFKNISKLYQSIIDKDEKGKLSFNYPNKYFLVEPLLNDQIDPTKQVQTEKTKHDAIDNKIQPIENTQPSTSFFAKLFSKSKPEHEHGLINIGSGNVTTNKETSSQTSYSKSSEQYKLERQWREWVDTKFVHTLSPNIYCTLRQSLNSFRWFSKAGDWEQIFPWYQRWIIVYTGAIIMRGVAGRLKKKHNLNDNVRLSLYECANEWIKAVGDKNFLGGSEPNLADLNVYGVLTAIQGCEAFQDLMNNTKIQPWFERMKHLVEPHFADNHIRAIT</sequence>
<dbReference type="InterPro" id="IPR004045">
    <property type="entry name" value="Glutathione_S-Trfase_N"/>
</dbReference>
<dbReference type="InterPro" id="IPR036249">
    <property type="entry name" value="Thioredoxin-like_sf"/>
</dbReference>
<keyword evidence="10 19" id="KW-1133">Transmembrane helix</keyword>
<evidence type="ECO:0000256" key="8">
    <source>
        <dbReference type="ARBA" id="ARBA00022692"/>
    </source>
</evidence>
<dbReference type="AlphaFoldDB" id="A0A813R2X3"/>
<dbReference type="SFLD" id="SFLDS00019">
    <property type="entry name" value="Glutathione_Transferase_(cytos"/>
    <property type="match status" value="1"/>
</dbReference>
<dbReference type="InterPro" id="IPR034334">
    <property type="entry name" value="PGES2"/>
</dbReference>
<comment type="caution">
    <text evidence="21">The sequence shown here is derived from an EMBL/GenBank/DDBJ whole genome shotgun (WGS) entry which is preliminary data.</text>
</comment>
<comment type="similarity">
    <text evidence="2">Belongs to the GST superfamily.</text>
</comment>
<dbReference type="PANTHER" id="PTHR12782">
    <property type="entry name" value="MICROSOMAL PROSTAGLANDIN E SYNTHASE-2"/>
    <property type="match status" value="1"/>
</dbReference>
<dbReference type="InterPro" id="IPR036282">
    <property type="entry name" value="Glutathione-S-Trfase_C_sf"/>
</dbReference>